<reference evidence="1 2" key="1">
    <citation type="submission" date="2014-04" db="EMBL/GenBank/DDBJ databases">
        <authorList>
            <consortium name="DOE Joint Genome Institute"/>
            <person name="Kuo A."/>
            <person name="Kohler A."/>
            <person name="Jargeat P."/>
            <person name="Nagy L.G."/>
            <person name="Floudas D."/>
            <person name="Copeland A."/>
            <person name="Barry K.W."/>
            <person name="Cichocki N."/>
            <person name="Veneault-Fourrey C."/>
            <person name="LaButti K."/>
            <person name="Lindquist E.A."/>
            <person name="Lipzen A."/>
            <person name="Lundell T."/>
            <person name="Morin E."/>
            <person name="Murat C."/>
            <person name="Sun H."/>
            <person name="Tunlid A."/>
            <person name="Henrissat B."/>
            <person name="Grigoriev I.V."/>
            <person name="Hibbett D.S."/>
            <person name="Martin F."/>
            <person name="Nordberg H.P."/>
            <person name="Cantor M.N."/>
            <person name="Hua S.X."/>
        </authorList>
    </citation>
    <scope>NUCLEOTIDE SEQUENCE [LARGE SCALE GENOMIC DNA]</scope>
    <source>
        <strain evidence="1 2">Ve08.2h10</strain>
    </source>
</reference>
<accession>A0A0D0E1Q8</accession>
<dbReference type="Proteomes" id="UP000054538">
    <property type="component" value="Unassembled WGS sequence"/>
</dbReference>
<dbReference type="AlphaFoldDB" id="A0A0D0E1Q8"/>
<proteinExistence type="predicted"/>
<name>A0A0D0E1Q8_9AGAM</name>
<sequence length="186" mass="20942">KIWFKRSGLMVSDELPSILKHWYKPPRTTGSMSKQAQGARPTLEHFAFLCFGDVVEAELDGIKDTRHCPAEDLSMEGLTSLFIEDLLLKLSSPGFEKIPDLVLYSRSHHNNHFAKMITLFLCSQGTPAKSIDLLCAFGLTMSHQWSVCALRTIPENGMATVQDMVQHLPFVVTHDNIDIPFHVFSQ</sequence>
<feature type="non-terminal residue" evidence="1">
    <location>
        <position position="186"/>
    </location>
</feature>
<evidence type="ECO:0000313" key="2">
    <source>
        <dbReference type="Proteomes" id="UP000054538"/>
    </source>
</evidence>
<reference evidence="2" key="2">
    <citation type="submission" date="2015-01" db="EMBL/GenBank/DDBJ databases">
        <title>Evolutionary Origins and Diversification of the Mycorrhizal Mutualists.</title>
        <authorList>
            <consortium name="DOE Joint Genome Institute"/>
            <consortium name="Mycorrhizal Genomics Consortium"/>
            <person name="Kohler A."/>
            <person name="Kuo A."/>
            <person name="Nagy L.G."/>
            <person name="Floudas D."/>
            <person name="Copeland A."/>
            <person name="Barry K.W."/>
            <person name="Cichocki N."/>
            <person name="Veneault-Fourrey C."/>
            <person name="LaButti K."/>
            <person name="Lindquist E.A."/>
            <person name="Lipzen A."/>
            <person name="Lundell T."/>
            <person name="Morin E."/>
            <person name="Murat C."/>
            <person name="Riley R."/>
            <person name="Ohm R."/>
            <person name="Sun H."/>
            <person name="Tunlid A."/>
            <person name="Henrissat B."/>
            <person name="Grigoriev I.V."/>
            <person name="Hibbett D.S."/>
            <person name="Martin F."/>
        </authorList>
    </citation>
    <scope>NUCLEOTIDE SEQUENCE [LARGE SCALE GENOMIC DNA]</scope>
    <source>
        <strain evidence="2">Ve08.2h10</strain>
    </source>
</reference>
<dbReference type="HOGENOM" id="CLU_088002_0_0_1"/>
<evidence type="ECO:0000313" key="1">
    <source>
        <dbReference type="EMBL" id="KIK97806.1"/>
    </source>
</evidence>
<dbReference type="InParanoid" id="A0A0D0E1Q8"/>
<dbReference type="EMBL" id="KN824920">
    <property type="protein sequence ID" value="KIK97806.1"/>
    <property type="molecule type" value="Genomic_DNA"/>
</dbReference>
<protein>
    <submittedName>
        <fullName evidence="1">Uncharacterized protein</fullName>
    </submittedName>
</protein>
<keyword evidence="2" id="KW-1185">Reference proteome</keyword>
<dbReference type="OrthoDB" id="2678661at2759"/>
<organism evidence="1 2">
    <name type="scientific">Paxillus rubicundulus Ve08.2h10</name>
    <dbReference type="NCBI Taxonomy" id="930991"/>
    <lineage>
        <taxon>Eukaryota</taxon>
        <taxon>Fungi</taxon>
        <taxon>Dikarya</taxon>
        <taxon>Basidiomycota</taxon>
        <taxon>Agaricomycotina</taxon>
        <taxon>Agaricomycetes</taxon>
        <taxon>Agaricomycetidae</taxon>
        <taxon>Boletales</taxon>
        <taxon>Paxilineae</taxon>
        <taxon>Paxillaceae</taxon>
        <taxon>Paxillus</taxon>
    </lineage>
</organism>
<gene>
    <name evidence="1" type="ORF">PAXRUDRAFT_808047</name>
</gene>
<dbReference type="STRING" id="930991.A0A0D0E1Q8"/>